<dbReference type="InterPro" id="IPR003117">
    <property type="entry name" value="cAMP_dep_PK_reg_su_I/II_a/b"/>
</dbReference>
<evidence type="ECO:0000259" key="1">
    <source>
        <dbReference type="SMART" id="SM00394"/>
    </source>
</evidence>
<accession>A0A5K3FER4</accession>
<evidence type="ECO:0000313" key="2">
    <source>
        <dbReference type="WBParaSite" id="MCU_007576-RA"/>
    </source>
</evidence>
<dbReference type="Gene3D" id="1.20.890.10">
    <property type="entry name" value="cAMP-dependent protein kinase regulatory subunit, dimerization-anchoring domain"/>
    <property type="match status" value="1"/>
</dbReference>
<sequence length="254" mass="28830">MPSAKPNTPSSSPLSWESTLASSANNKSVVRRLRAQRDLKDLRVETEVCADGVLTKFERIYDLRDVELFLANGAVLVMQRVYAITGAQSRVTLNTLDIDGTLCCLACEFLGGKDANCDSTSMSEVAVEQTLCSPTGHSITTQKYFTTYGQLVSVVQIGSPVVFKLAQPPLPIIKEDDFFWRDNMYMLSKFYQRKEELISQYHLYLYDHPEFTDLLKDFLQALLMEKPEDTYNFAADYFTSFSKRREETTCLKQA</sequence>
<proteinExistence type="predicted"/>
<dbReference type="PANTHER" id="PTHR15505">
    <property type="entry name" value="RIIA DOMAIN-CONTAINING PROTEIN 1"/>
    <property type="match status" value="1"/>
</dbReference>
<name>A0A5K3FER4_MESCO</name>
<dbReference type="Pfam" id="PF02197">
    <property type="entry name" value="RIIa"/>
    <property type="match status" value="1"/>
</dbReference>
<protein>
    <submittedName>
        <fullName evidence="2">RIIa domain-containing protein</fullName>
    </submittedName>
</protein>
<dbReference type="PANTHER" id="PTHR15505:SF4">
    <property type="entry name" value="RIIA DOMAIN-CONTAINING PROTEIN 1"/>
    <property type="match status" value="1"/>
</dbReference>
<organism evidence="2">
    <name type="scientific">Mesocestoides corti</name>
    <name type="common">Flatworm</name>
    <dbReference type="NCBI Taxonomy" id="53468"/>
    <lineage>
        <taxon>Eukaryota</taxon>
        <taxon>Metazoa</taxon>
        <taxon>Spiralia</taxon>
        <taxon>Lophotrochozoa</taxon>
        <taxon>Platyhelminthes</taxon>
        <taxon>Cestoda</taxon>
        <taxon>Eucestoda</taxon>
        <taxon>Cyclophyllidea</taxon>
        <taxon>Mesocestoididae</taxon>
        <taxon>Mesocestoides</taxon>
    </lineage>
</organism>
<dbReference type="SUPFAM" id="SSF47391">
    <property type="entry name" value="Dimerization-anchoring domain of cAMP-dependent PK regulatory subunit"/>
    <property type="match status" value="1"/>
</dbReference>
<feature type="domain" description="RIIa" evidence="1">
    <location>
        <begin position="209"/>
        <end position="246"/>
    </location>
</feature>
<reference evidence="2" key="1">
    <citation type="submission" date="2019-11" db="UniProtKB">
        <authorList>
            <consortium name="WormBaseParasite"/>
        </authorList>
    </citation>
    <scope>IDENTIFICATION</scope>
</reference>
<dbReference type="CDD" id="cd22973">
    <property type="entry name" value="DD_CATIP"/>
    <property type="match status" value="1"/>
</dbReference>
<dbReference type="Pfam" id="PF21772">
    <property type="entry name" value="CATIP_N"/>
    <property type="match status" value="1"/>
</dbReference>
<dbReference type="SMART" id="SM00394">
    <property type="entry name" value="RIIa"/>
    <property type="match status" value="1"/>
</dbReference>
<dbReference type="InterPro" id="IPR048777">
    <property type="entry name" value="CATIP_N"/>
</dbReference>
<dbReference type="AlphaFoldDB" id="A0A5K3FER4"/>
<dbReference type="WBParaSite" id="MCU_007576-RA">
    <property type="protein sequence ID" value="MCU_007576-RA"/>
    <property type="gene ID" value="MCU_007576"/>
</dbReference>
<dbReference type="InterPro" id="IPR047501">
    <property type="entry name" value="DD_CATIP"/>
</dbReference>